<dbReference type="Pfam" id="PF00582">
    <property type="entry name" value="Usp"/>
    <property type="match status" value="2"/>
</dbReference>
<accession>A0A561BS86</accession>
<feature type="region of interest" description="Disordered" evidence="2">
    <location>
        <begin position="1"/>
        <end position="31"/>
    </location>
</feature>
<dbReference type="PRINTS" id="PR01438">
    <property type="entry name" value="UNVRSLSTRESS"/>
</dbReference>
<dbReference type="InterPro" id="IPR014729">
    <property type="entry name" value="Rossmann-like_a/b/a_fold"/>
</dbReference>
<comment type="caution">
    <text evidence="4">The sequence shown here is derived from an EMBL/GenBank/DDBJ whole genome shotgun (WGS) entry which is preliminary data.</text>
</comment>
<dbReference type="RefSeq" id="WP_145806868.1">
    <property type="nucleotide sequence ID" value="NZ_VIVK01000001.1"/>
</dbReference>
<protein>
    <submittedName>
        <fullName evidence="4">Nucleotide-binding universal stress UspA family protein</fullName>
    </submittedName>
</protein>
<dbReference type="InterPro" id="IPR006015">
    <property type="entry name" value="Universal_stress_UspA"/>
</dbReference>
<reference evidence="4 5" key="1">
    <citation type="submission" date="2019-06" db="EMBL/GenBank/DDBJ databases">
        <title>Sequencing the genomes of 1000 actinobacteria strains.</title>
        <authorList>
            <person name="Klenk H.-P."/>
        </authorList>
    </citation>
    <scope>NUCLEOTIDE SEQUENCE [LARGE SCALE GENOMIC DNA]</scope>
    <source>
        <strain evidence="4 5">DSM 24683</strain>
    </source>
</reference>
<dbReference type="AlphaFoldDB" id="A0A561BS86"/>
<comment type="similarity">
    <text evidence="1">Belongs to the universal stress protein A family.</text>
</comment>
<dbReference type="CDD" id="cd00293">
    <property type="entry name" value="USP-like"/>
    <property type="match status" value="1"/>
</dbReference>
<evidence type="ECO:0000313" key="5">
    <source>
        <dbReference type="Proteomes" id="UP000318380"/>
    </source>
</evidence>
<evidence type="ECO:0000259" key="3">
    <source>
        <dbReference type="Pfam" id="PF00582"/>
    </source>
</evidence>
<name>A0A561BS86_9ACTN</name>
<dbReference type="Proteomes" id="UP000318380">
    <property type="component" value="Unassembled WGS sequence"/>
</dbReference>
<dbReference type="SUPFAM" id="SSF52402">
    <property type="entry name" value="Adenine nucleotide alpha hydrolases-like"/>
    <property type="match status" value="2"/>
</dbReference>
<dbReference type="EMBL" id="VIVK01000001">
    <property type="protein sequence ID" value="TWD81760.1"/>
    <property type="molecule type" value="Genomic_DNA"/>
</dbReference>
<dbReference type="InterPro" id="IPR006016">
    <property type="entry name" value="UspA"/>
</dbReference>
<proteinExistence type="inferred from homology"/>
<dbReference type="PANTHER" id="PTHR46268">
    <property type="entry name" value="STRESS RESPONSE PROTEIN NHAX"/>
    <property type="match status" value="1"/>
</dbReference>
<dbReference type="OrthoDB" id="5179911at2"/>
<evidence type="ECO:0000256" key="1">
    <source>
        <dbReference type="ARBA" id="ARBA00008791"/>
    </source>
</evidence>
<feature type="domain" description="UspA" evidence="3">
    <location>
        <begin position="166"/>
        <end position="296"/>
    </location>
</feature>
<dbReference type="Gene3D" id="3.40.50.620">
    <property type="entry name" value="HUPs"/>
    <property type="match status" value="2"/>
</dbReference>
<organism evidence="4 5">
    <name type="scientific">Kribbella amoyensis</name>
    <dbReference type="NCBI Taxonomy" id="996641"/>
    <lineage>
        <taxon>Bacteria</taxon>
        <taxon>Bacillati</taxon>
        <taxon>Actinomycetota</taxon>
        <taxon>Actinomycetes</taxon>
        <taxon>Propionibacteriales</taxon>
        <taxon>Kribbellaceae</taxon>
        <taxon>Kribbella</taxon>
    </lineage>
</organism>
<evidence type="ECO:0000313" key="4">
    <source>
        <dbReference type="EMBL" id="TWD81760.1"/>
    </source>
</evidence>
<feature type="compositionally biased region" description="Gly residues" evidence="2">
    <location>
        <begin position="22"/>
        <end position="31"/>
    </location>
</feature>
<dbReference type="PANTHER" id="PTHR46268:SF6">
    <property type="entry name" value="UNIVERSAL STRESS PROTEIN UP12"/>
    <property type="match status" value="1"/>
</dbReference>
<evidence type="ECO:0000256" key="2">
    <source>
        <dbReference type="SAM" id="MobiDB-lite"/>
    </source>
</evidence>
<keyword evidence="5" id="KW-1185">Reference proteome</keyword>
<feature type="domain" description="UspA" evidence="3">
    <location>
        <begin position="32"/>
        <end position="153"/>
    </location>
</feature>
<gene>
    <name evidence="4" type="ORF">FB561_2882</name>
</gene>
<sequence length="310" mass="32291">MARPTRPPPHRPGRSDGPSTGEAGGGGRTGGVVVGLDGSADGLLALAWATDLARRRHWTVHGVHVVGTAAAAGFDDGQEVLEDAADELARLGCTDAVLELRTGQPAEVLLDVSATADALVIGRRGAGGFAELLMGSTSQVCAALARTSLVVVPDTWKRDEGELGLVVVGVDGSPSCRPAVGFAFETAAERGAELVLVHVPEDAPETDADGTEPRWQRNARALVTAALDDWPDRYPDVVFRTHYRPGHPVQVLARHSATADLVVVGGLGRPTFTPLRLGSVSRGLLLHSHCPVAIIHAETAQALIAKGVRS</sequence>